<gene>
    <name evidence="2" type="ORF">O0554_12670</name>
</gene>
<feature type="signal peptide" evidence="1">
    <location>
        <begin position="1"/>
        <end position="25"/>
    </location>
</feature>
<evidence type="ECO:0008006" key="4">
    <source>
        <dbReference type="Google" id="ProtNLM"/>
    </source>
</evidence>
<name>A0AAP3DGN1_BRELA</name>
<dbReference type="EMBL" id="JAPTNE010000015">
    <property type="protein sequence ID" value="MCZ0807756.1"/>
    <property type="molecule type" value="Genomic_DNA"/>
</dbReference>
<feature type="chain" id="PRO_5042848704" description="DUF4309 domain-containing protein" evidence="1">
    <location>
        <begin position="26"/>
        <end position="240"/>
    </location>
</feature>
<evidence type="ECO:0000313" key="3">
    <source>
        <dbReference type="Proteomes" id="UP001077662"/>
    </source>
</evidence>
<evidence type="ECO:0000256" key="1">
    <source>
        <dbReference type="SAM" id="SignalP"/>
    </source>
</evidence>
<sequence>MKKIIKPIITIFSAAILMLPSMAMAQETNVEKTIPKIFSEQSLALEKINQKIESRQTIQETETILNQPKEETYSYTHSDGGITTVTMHSITVPAGEEENVILNTDGSYSLKENKNTLVPEKAEKEKEVTKYQSGEVRGTYLTSHYTQKIYGKWTYIHGKTGSLKNPGHNSPPTASGGIGMEVGEPKAFTTMLSGKSAAHIGSTCKFTLKGGNLIIFSKDHRAVLVVDINGNYRFVDDSPL</sequence>
<proteinExistence type="predicted"/>
<dbReference type="Proteomes" id="UP001077662">
    <property type="component" value="Unassembled WGS sequence"/>
</dbReference>
<keyword evidence="1" id="KW-0732">Signal</keyword>
<reference evidence="2" key="1">
    <citation type="submission" date="2022-09" db="EMBL/GenBank/DDBJ databases">
        <title>Genome analysis and characterization of larvicidal activity of Brevibacillus strains.</title>
        <authorList>
            <person name="Patrusheva E.V."/>
            <person name="Izotova A.O."/>
            <person name="Toshchakov S.V."/>
            <person name="Sineoky S.P."/>
        </authorList>
    </citation>
    <scope>NUCLEOTIDE SEQUENCE</scope>
    <source>
        <strain evidence="2">VKPM_B-13247</strain>
    </source>
</reference>
<dbReference type="AlphaFoldDB" id="A0AAP3DGN1"/>
<dbReference type="RefSeq" id="WP_258433710.1">
    <property type="nucleotide sequence ID" value="NZ_JANSGW010000015.1"/>
</dbReference>
<protein>
    <recommendedName>
        <fullName evidence="4">DUF4309 domain-containing protein</fullName>
    </recommendedName>
</protein>
<comment type="caution">
    <text evidence="2">The sequence shown here is derived from an EMBL/GenBank/DDBJ whole genome shotgun (WGS) entry which is preliminary data.</text>
</comment>
<evidence type="ECO:0000313" key="2">
    <source>
        <dbReference type="EMBL" id="MCZ0807756.1"/>
    </source>
</evidence>
<accession>A0AAP3DGN1</accession>
<organism evidence="2 3">
    <name type="scientific">Brevibacillus laterosporus</name>
    <name type="common">Bacillus laterosporus</name>
    <dbReference type="NCBI Taxonomy" id="1465"/>
    <lineage>
        <taxon>Bacteria</taxon>
        <taxon>Bacillati</taxon>
        <taxon>Bacillota</taxon>
        <taxon>Bacilli</taxon>
        <taxon>Bacillales</taxon>
        <taxon>Paenibacillaceae</taxon>
        <taxon>Brevibacillus</taxon>
    </lineage>
</organism>